<sequence length="352" mass="40193">MTKSIYRSIVVALSIITIIGCNQKKSVKQKNTSEIVEYHAKEFLDDDRIHSVSIALYDNGKEYTFHYGEQTPNKNNPPTDNTLYELASVTKTFTGTMVAKAVLDGKVSLETDIRSYLPQEYPNFEFDGKIITLKDIVTHTGGFPNFPPSMENEDKFWEGLHQIKISSKPGTEFAYSNTAPEITAYIIEQAYGVPYQKLVQDFILDPNEMVYTKFTLNEKDKNSLIQGFNGDIEPQEHLQNNLWGGIAGLHSNTTDLIKYMKYHLNETIPEVKESHKNFFSTQHGFDIGYHWNILEINNEVCYRHHGGIWGMQNWLMIFPESNVGIAVLSNASFEGIDDKLEKLALNIKKEMK</sequence>
<dbReference type="InterPro" id="IPR051478">
    <property type="entry name" value="Beta-lactamase-like_AB/R"/>
</dbReference>
<dbReference type="OrthoDB" id="9793489at2"/>
<reference evidence="3 4" key="1">
    <citation type="submission" date="2018-08" db="EMBL/GenBank/DDBJ databases">
        <title>Muricauda nanhaiensis sp. nov., isolated from seawater of the South China Sea.</title>
        <authorList>
            <person name="Dang Y."/>
        </authorList>
    </citation>
    <scope>NUCLEOTIDE SEQUENCE [LARGE SCALE GENOMIC DNA]</scope>
    <source>
        <strain evidence="3 4">SM1704</strain>
    </source>
</reference>
<keyword evidence="4" id="KW-1185">Reference proteome</keyword>
<keyword evidence="3" id="KW-0378">Hydrolase</keyword>
<comment type="caution">
    <text evidence="3">The sequence shown here is derived from an EMBL/GenBank/DDBJ whole genome shotgun (WGS) entry which is preliminary data.</text>
</comment>
<dbReference type="EMBL" id="QTJX01000006">
    <property type="protein sequence ID" value="RDY57859.1"/>
    <property type="molecule type" value="Genomic_DNA"/>
</dbReference>
<dbReference type="PANTHER" id="PTHR22935:SF95">
    <property type="entry name" value="BETA-LACTAMASE-LIKE 1-RELATED"/>
    <property type="match status" value="1"/>
</dbReference>
<feature type="domain" description="Beta-lactamase-related" evidence="2">
    <location>
        <begin position="40"/>
        <end position="334"/>
    </location>
</feature>
<dbReference type="AlphaFoldDB" id="A0A371JLH4"/>
<dbReference type="GO" id="GO:0016787">
    <property type="term" value="F:hydrolase activity"/>
    <property type="evidence" value="ECO:0007669"/>
    <property type="project" value="UniProtKB-KW"/>
</dbReference>
<dbReference type="InterPro" id="IPR001466">
    <property type="entry name" value="Beta-lactam-related"/>
</dbReference>
<dbReference type="RefSeq" id="WP_116185704.1">
    <property type="nucleotide sequence ID" value="NZ_QTJX01000006.1"/>
</dbReference>
<dbReference type="PANTHER" id="PTHR22935">
    <property type="entry name" value="PENICILLIN-BINDING PROTEIN"/>
    <property type="match status" value="1"/>
</dbReference>
<dbReference type="PROSITE" id="PS51257">
    <property type="entry name" value="PROKAR_LIPOPROTEIN"/>
    <property type="match status" value="1"/>
</dbReference>
<dbReference type="Gene3D" id="3.40.710.10">
    <property type="entry name" value="DD-peptidase/beta-lactamase superfamily"/>
    <property type="match status" value="1"/>
</dbReference>
<dbReference type="SUPFAM" id="SSF56601">
    <property type="entry name" value="beta-lactamase/transpeptidase-like"/>
    <property type="match status" value="1"/>
</dbReference>
<name>A0A371JLH4_9FLAO</name>
<protein>
    <submittedName>
        <fullName evidence="3">Class A beta-lactamase-related serine hydrolase</fullName>
    </submittedName>
</protein>
<evidence type="ECO:0000313" key="3">
    <source>
        <dbReference type="EMBL" id="RDY57859.1"/>
    </source>
</evidence>
<evidence type="ECO:0000259" key="2">
    <source>
        <dbReference type="Pfam" id="PF00144"/>
    </source>
</evidence>
<dbReference type="Pfam" id="PF00144">
    <property type="entry name" value="Beta-lactamase"/>
    <property type="match status" value="1"/>
</dbReference>
<comment type="similarity">
    <text evidence="1">Belongs to the beta-lactamase family.</text>
</comment>
<accession>A0A371JLH4</accession>
<organism evidence="3 4">
    <name type="scientific">Flagellimonas nanhaiensis</name>
    <dbReference type="NCBI Taxonomy" id="2292706"/>
    <lineage>
        <taxon>Bacteria</taxon>
        <taxon>Pseudomonadati</taxon>
        <taxon>Bacteroidota</taxon>
        <taxon>Flavobacteriia</taxon>
        <taxon>Flavobacteriales</taxon>
        <taxon>Flavobacteriaceae</taxon>
        <taxon>Flagellimonas</taxon>
    </lineage>
</organism>
<dbReference type="InterPro" id="IPR012338">
    <property type="entry name" value="Beta-lactam/transpept-like"/>
</dbReference>
<dbReference type="Proteomes" id="UP000261828">
    <property type="component" value="Unassembled WGS sequence"/>
</dbReference>
<evidence type="ECO:0000313" key="4">
    <source>
        <dbReference type="Proteomes" id="UP000261828"/>
    </source>
</evidence>
<proteinExistence type="inferred from homology"/>
<gene>
    <name evidence="3" type="ORF">DX873_17060</name>
</gene>
<evidence type="ECO:0000256" key="1">
    <source>
        <dbReference type="ARBA" id="ARBA00038473"/>
    </source>
</evidence>